<dbReference type="Proteomes" id="UP000663860">
    <property type="component" value="Unassembled WGS sequence"/>
</dbReference>
<evidence type="ECO:0000256" key="4">
    <source>
        <dbReference type="ARBA" id="ARBA00022801"/>
    </source>
</evidence>
<keyword evidence="5" id="KW-0788">Thiol protease</keyword>
<dbReference type="AlphaFoldDB" id="A0A813M594"/>
<evidence type="ECO:0000256" key="6">
    <source>
        <dbReference type="ARBA" id="ARBA00023145"/>
    </source>
</evidence>
<dbReference type="InterPro" id="IPR029030">
    <property type="entry name" value="Caspase-like_dom_sf"/>
</dbReference>
<accession>A0A813M594</accession>
<comment type="similarity">
    <text evidence="1 7">Belongs to the peptidase C14A family.</text>
</comment>
<dbReference type="InterPro" id="IPR001309">
    <property type="entry name" value="Pept_C14_p20"/>
</dbReference>
<feature type="domain" description="Caspase family p10" evidence="9">
    <location>
        <begin position="240"/>
        <end position="328"/>
    </location>
</feature>
<dbReference type="Gene3D" id="3.40.50.1460">
    <property type="match status" value="1"/>
</dbReference>
<keyword evidence="6" id="KW-0865">Zymogen</keyword>
<dbReference type="InterPro" id="IPR011029">
    <property type="entry name" value="DEATH-like_dom_sf"/>
</dbReference>
<proteinExistence type="inferred from homology"/>
<keyword evidence="4" id="KW-0378">Hydrolase</keyword>
<dbReference type="PROSITE" id="PS01121">
    <property type="entry name" value="CASPASE_HIS"/>
    <property type="match status" value="1"/>
</dbReference>
<feature type="domain" description="Death" evidence="8">
    <location>
        <begin position="383"/>
        <end position="439"/>
    </location>
</feature>
<evidence type="ECO:0000259" key="9">
    <source>
        <dbReference type="PROSITE" id="PS50207"/>
    </source>
</evidence>
<dbReference type="PROSITE" id="PS50207">
    <property type="entry name" value="CASPASE_P10"/>
    <property type="match status" value="1"/>
</dbReference>
<dbReference type="SMART" id="SM00115">
    <property type="entry name" value="CASc"/>
    <property type="match status" value="1"/>
</dbReference>
<evidence type="ECO:0000256" key="7">
    <source>
        <dbReference type="RuleBase" id="RU003971"/>
    </source>
</evidence>
<dbReference type="SUPFAM" id="SSF52129">
    <property type="entry name" value="Caspase-like"/>
    <property type="match status" value="1"/>
</dbReference>
<dbReference type="GO" id="GO:0004197">
    <property type="term" value="F:cysteine-type endopeptidase activity"/>
    <property type="evidence" value="ECO:0007669"/>
    <property type="project" value="InterPro"/>
</dbReference>
<gene>
    <name evidence="11" type="ORF">IZO911_LOCUS201</name>
</gene>
<evidence type="ECO:0000259" key="8">
    <source>
        <dbReference type="PROSITE" id="PS50017"/>
    </source>
</evidence>
<keyword evidence="3" id="KW-0053">Apoptosis</keyword>
<dbReference type="EMBL" id="CAJNOE010000001">
    <property type="protein sequence ID" value="CAF0712370.1"/>
    <property type="molecule type" value="Genomic_DNA"/>
</dbReference>
<dbReference type="InterPro" id="IPR000488">
    <property type="entry name" value="Death_dom"/>
</dbReference>
<sequence>MLTQYEYDNSSSQKSCYSSDTNATVSVVQRYLTTTTTTNVISSTTRIQNSIPNIKVESCTKEFLAKNFNDAYPMFKNPRGQCLIINVYNINGAVRRWSDLDVKLLSDLFRQLYFNVIVYSDFNGDDLRAENFKKILKQFSQSKEHANAQCSIICLMSHGEEGSLTVQDGNKIYHDHVFDLFSNVNCPHLAGKPKLFFIQCCRDDPGVGPVDDAGCHVQIPSNTSFDDLVFDDDDECDSMQRHHLPTMTDMLIAFPSQKGFTAFRKPHVGSWYMNALVDILARHAKDTDLCSMLNMVNGCVSREVTNKGKKQTAEYKSSFTKKAFYFFPGLTGNPITPIDYSIHNRNDVSRIEIITNNIDHQHDSSSISFDIIKNYFIENLLDKWKYLARELDVDEKHIDMISKENISLKQKFSLVLDIVAKIRHNDLRQILIDMLNSLKQCRRMSHYYQLREIIAPFYPDLQ</sequence>
<dbReference type="Pfam" id="PF00656">
    <property type="entry name" value="Peptidase_C14"/>
    <property type="match status" value="1"/>
</dbReference>
<protein>
    <submittedName>
        <fullName evidence="11">Uncharacterized protein</fullName>
    </submittedName>
</protein>
<dbReference type="InterPro" id="IPR002398">
    <property type="entry name" value="Pept_C14"/>
</dbReference>
<evidence type="ECO:0000256" key="3">
    <source>
        <dbReference type="ARBA" id="ARBA00022703"/>
    </source>
</evidence>
<dbReference type="PRINTS" id="PR00376">
    <property type="entry name" value="IL1BCENZYME"/>
</dbReference>
<evidence type="ECO:0000256" key="1">
    <source>
        <dbReference type="ARBA" id="ARBA00010134"/>
    </source>
</evidence>
<dbReference type="InterPro" id="IPR016129">
    <property type="entry name" value="Caspase_his_AS"/>
</dbReference>
<dbReference type="PANTHER" id="PTHR47901:SF8">
    <property type="entry name" value="CASPASE-3"/>
    <property type="match status" value="1"/>
</dbReference>
<organism evidence="11 12">
    <name type="scientific">Adineta steineri</name>
    <dbReference type="NCBI Taxonomy" id="433720"/>
    <lineage>
        <taxon>Eukaryota</taxon>
        <taxon>Metazoa</taxon>
        <taxon>Spiralia</taxon>
        <taxon>Gnathifera</taxon>
        <taxon>Rotifera</taxon>
        <taxon>Eurotatoria</taxon>
        <taxon>Bdelloidea</taxon>
        <taxon>Adinetida</taxon>
        <taxon>Adinetidae</taxon>
        <taxon>Adineta</taxon>
    </lineage>
</organism>
<dbReference type="Gene3D" id="3.30.70.1470">
    <property type="entry name" value="Caspase-like"/>
    <property type="match status" value="1"/>
</dbReference>
<feature type="domain" description="Caspase family p20" evidence="10">
    <location>
        <begin position="78"/>
        <end position="205"/>
    </location>
</feature>
<evidence type="ECO:0000313" key="12">
    <source>
        <dbReference type="Proteomes" id="UP000663860"/>
    </source>
</evidence>
<evidence type="ECO:0000259" key="10">
    <source>
        <dbReference type="PROSITE" id="PS50208"/>
    </source>
</evidence>
<dbReference type="SUPFAM" id="SSF47986">
    <property type="entry name" value="DEATH domain"/>
    <property type="match status" value="1"/>
</dbReference>
<dbReference type="InterPro" id="IPR002138">
    <property type="entry name" value="Pept_C14_p10"/>
</dbReference>
<evidence type="ECO:0000313" key="11">
    <source>
        <dbReference type="EMBL" id="CAF0712370.1"/>
    </source>
</evidence>
<evidence type="ECO:0000256" key="2">
    <source>
        <dbReference type="ARBA" id="ARBA00022670"/>
    </source>
</evidence>
<dbReference type="PROSITE" id="PS50017">
    <property type="entry name" value="DEATH_DOMAIN"/>
    <property type="match status" value="1"/>
</dbReference>
<comment type="caution">
    <text evidence="11">The sequence shown here is derived from an EMBL/GenBank/DDBJ whole genome shotgun (WGS) entry which is preliminary data.</text>
</comment>
<reference evidence="11" key="1">
    <citation type="submission" date="2021-02" db="EMBL/GenBank/DDBJ databases">
        <authorList>
            <person name="Nowell W R."/>
        </authorList>
    </citation>
    <scope>NUCLEOTIDE SEQUENCE</scope>
</reference>
<dbReference type="InterPro" id="IPR011600">
    <property type="entry name" value="Pept_C14_caspase"/>
</dbReference>
<keyword evidence="2" id="KW-0645">Protease</keyword>
<dbReference type="InterPro" id="IPR015917">
    <property type="entry name" value="Pept_C14A"/>
</dbReference>
<dbReference type="PROSITE" id="PS50208">
    <property type="entry name" value="CASPASE_P20"/>
    <property type="match status" value="1"/>
</dbReference>
<dbReference type="GO" id="GO:0006915">
    <property type="term" value="P:apoptotic process"/>
    <property type="evidence" value="ECO:0007669"/>
    <property type="project" value="UniProtKB-KW"/>
</dbReference>
<evidence type="ECO:0000256" key="5">
    <source>
        <dbReference type="ARBA" id="ARBA00022807"/>
    </source>
</evidence>
<dbReference type="PANTHER" id="PTHR47901">
    <property type="entry name" value="CASPASE RECRUITMENT DOMAIN-CONTAINING PROTEIN 18"/>
    <property type="match status" value="1"/>
</dbReference>
<dbReference type="GO" id="GO:0006508">
    <property type="term" value="P:proteolysis"/>
    <property type="evidence" value="ECO:0007669"/>
    <property type="project" value="UniProtKB-KW"/>
</dbReference>
<dbReference type="GO" id="GO:0007165">
    <property type="term" value="P:signal transduction"/>
    <property type="evidence" value="ECO:0007669"/>
    <property type="project" value="InterPro"/>
</dbReference>
<dbReference type="CDD" id="cd01670">
    <property type="entry name" value="Death"/>
    <property type="match status" value="1"/>
</dbReference>
<name>A0A813M594_9BILA</name>